<organism evidence="2 3">
    <name type="scientific">Plakobranchus ocellatus</name>
    <dbReference type="NCBI Taxonomy" id="259542"/>
    <lineage>
        <taxon>Eukaryota</taxon>
        <taxon>Metazoa</taxon>
        <taxon>Spiralia</taxon>
        <taxon>Lophotrochozoa</taxon>
        <taxon>Mollusca</taxon>
        <taxon>Gastropoda</taxon>
        <taxon>Heterobranchia</taxon>
        <taxon>Euthyneura</taxon>
        <taxon>Panpulmonata</taxon>
        <taxon>Sacoglossa</taxon>
        <taxon>Placobranchoidea</taxon>
        <taxon>Plakobranchidae</taxon>
        <taxon>Plakobranchus</taxon>
    </lineage>
</organism>
<sequence length="89" mass="10609">MRAHTLYMCQYIYHFNKRIVVERSTLLDRGLPALRCRRKNDKHTRRPSGPSGVITNTRIEPWRMGNSRQLLSRGMHPWNEHQQQKRAGL</sequence>
<feature type="region of interest" description="Disordered" evidence="1">
    <location>
        <begin position="38"/>
        <end position="59"/>
    </location>
</feature>
<evidence type="ECO:0000256" key="1">
    <source>
        <dbReference type="SAM" id="MobiDB-lite"/>
    </source>
</evidence>
<proteinExistence type="predicted"/>
<evidence type="ECO:0000313" key="3">
    <source>
        <dbReference type="Proteomes" id="UP000735302"/>
    </source>
</evidence>
<dbReference type="Proteomes" id="UP000735302">
    <property type="component" value="Unassembled WGS sequence"/>
</dbReference>
<dbReference type="AlphaFoldDB" id="A0AAV4A3A1"/>
<protein>
    <submittedName>
        <fullName evidence="2">Uncharacterized protein</fullName>
    </submittedName>
</protein>
<name>A0AAV4A3A1_9GAST</name>
<reference evidence="2 3" key="1">
    <citation type="journal article" date="2021" name="Elife">
        <title>Chloroplast acquisition without the gene transfer in kleptoplastic sea slugs, Plakobranchus ocellatus.</title>
        <authorList>
            <person name="Maeda T."/>
            <person name="Takahashi S."/>
            <person name="Yoshida T."/>
            <person name="Shimamura S."/>
            <person name="Takaki Y."/>
            <person name="Nagai Y."/>
            <person name="Toyoda A."/>
            <person name="Suzuki Y."/>
            <person name="Arimoto A."/>
            <person name="Ishii H."/>
            <person name="Satoh N."/>
            <person name="Nishiyama T."/>
            <person name="Hasebe M."/>
            <person name="Maruyama T."/>
            <person name="Minagawa J."/>
            <person name="Obokata J."/>
            <person name="Shigenobu S."/>
        </authorList>
    </citation>
    <scope>NUCLEOTIDE SEQUENCE [LARGE SCALE GENOMIC DNA]</scope>
</reference>
<evidence type="ECO:0000313" key="2">
    <source>
        <dbReference type="EMBL" id="GFO01658.1"/>
    </source>
</evidence>
<dbReference type="EMBL" id="BLXT01003538">
    <property type="protein sequence ID" value="GFO01658.1"/>
    <property type="molecule type" value="Genomic_DNA"/>
</dbReference>
<accession>A0AAV4A3A1</accession>
<comment type="caution">
    <text evidence="2">The sequence shown here is derived from an EMBL/GenBank/DDBJ whole genome shotgun (WGS) entry which is preliminary data.</text>
</comment>
<gene>
    <name evidence="2" type="ORF">PoB_002816300</name>
</gene>
<keyword evidence="3" id="KW-1185">Reference proteome</keyword>